<dbReference type="SUPFAM" id="SSF48371">
    <property type="entry name" value="ARM repeat"/>
    <property type="match status" value="1"/>
</dbReference>
<feature type="compositionally biased region" description="Basic and acidic residues" evidence="2">
    <location>
        <begin position="2800"/>
        <end position="2814"/>
    </location>
</feature>
<feature type="region of interest" description="Disordered" evidence="2">
    <location>
        <begin position="539"/>
        <end position="609"/>
    </location>
</feature>
<dbReference type="PANTHER" id="PTHR34491:SF156">
    <property type="entry name" value="KINESIN MOTOR DOMAIN-CONTAINING PROTEIN"/>
    <property type="match status" value="1"/>
</dbReference>
<feature type="region of interest" description="Disordered" evidence="2">
    <location>
        <begin position="927"/>
        <end position="962"/>
    </location>
</feature>
<feature type="compositionally biased region" description="Gly residues" evidence="2">
    <location>
        <begin position="335"/>
        <end position="345"/>
    </location>
</feature>
<evidence type="ECO:0000256" key="1">
    <source>
        <dbReference type="SAM" id="Coils"/>
    </source>
</evidence>
<evidence type="ECO:0000256" key="2">
    <source>
        <dbReference type="SAM" id="MobiDB-lite"/>
    </source>
</evidence>
<proteinExistence type="predicted"/>
<organism evidence="3">
    <name type="scientific">Chromera velia CCMP2878</name>
    <dbReference type="NCBI Taxonomy" id="1169474"/>
    <lineage>
        <taxon>Eukaryota</taxon>
        <taxon>Sar</taxon>
        <taxon>Alveolata</taxon>
        <taxon>Colpodellida</taxon>
        <taxon>Chromeraceae</taxon>
        <taxon>Chromera</taxon>
    </lineage>
</organism>
<feature type="compositionally biased region" description="Basic and acidic residues" evidence="2">
    <location>
        <begin position="2911"/>
        <end position="2921"/>
    </location>
</feature>
<feature type="compositionally biased region" description="Basic and acidic residues" evidence="2">
    <location>
        <begin position="3026"/>
        <end position="3038"/>
    </location>
</feature>
<dbReference type="InterPro" id="IPR016024">
    <property type="entry name" value="ARM-type_fold"/>
</dbReference>
<feature type="coiled-coil region" evidence="1">
    <location>
        <begin position="3114"/>
        <end position="3148"/>
    </location>
</feature>
<dbReference type="VEuPathDB" id="CryptoDB:Cvel_11925"/>
<feature type="region of interest" description="Disordered" evidence="2">
    <location>
        <begin position="2548"/>
        <end position="2571"/>
    </location>
</feature>
<feature type="region of interest" description="Disordered" evidence="2">
    <location>
        <begin position="1501"/>
        <end position="1541"/>
    </location>
</feature>
<protein>
    <recommendedName>
        <fullName evidence="4">TOG domain-containing protein</fullName>
    </recommendedName>
</protein>
<feature type="compositionally biased region" description="Low complexity" evidence="2">
    <location>
        <begin position="87"/>
        <end position="106"/>
    </location>
</feature>
<feature type="compositionally biased region" description="Polar residues" evidence="2">
    <location>
        <begin position="2081"/>
        <end position="2090"/>
    </location>
</feature>
<feature type="compositionally biased region" description="Gly residues" evidence="2">
    <location>
        <begin position="2485"/>
        <end position="2494"/>
    </location>
</feature>
<feature type="compositionally biased region" description="Basic and acidic residues" evidence="2">
    <location>
        <begin position="2183"/>
        <end position="2192"/>
    </location>
</feature>
<feature type="compositionally biased region" description="Basic and acidic residues" evidence="2">
    <location>
        <begin position="354"/>
        <end position="367"/>
    </location>
</feature>
<feature type="compositionally biased region" description="Basic and acidic residues" evidence="2">
    <location>
        <begin position="864"/>
        <end position="882"/>
    </location>
</feature>
<evidence type="ECO:0008006" key="4">
    <source>
        <dbReference type="Google" id="ProtNLM"/>
    </source>
</evidence>
<feature type="region of interest" description="Disordered" evidence="2">
    <location>
        <begin position="317"/>
        <end position="397"/>
    </location>
</feature>
<sequence>MSQVWRGVSADDYQIPSALQQKSQNEAPLDEYETEEAEQRRLGGITPGEEEEGLSELSLQKRVFYKNWRVRKAALEELTETLQEDPQAFSSRQTNQQQQAHAQPQQQRERGRERERGAFRAAEREGGQGLPRGGGGGSTSEDEEDYQREEREREEEHDQGLTTDLASLLPSLLEDKHPQCLFQALLLFQTFAKHRSSELSPKALRLLVDVHAQTKSDETRQKVADVCAALCANRKTGDSAASQVMTSEFLSSLAARVSDRPRVLLAEVGVCSHPEISKQRWQALQAEMEEAQAEAEALAREGSGPAGKLLCLFPEPSAQQGMSRNSSTVAVRGGLPQGGGKGRAGGENVSVGHRTSEAREGQGDVRTRKVVGNSRFSSSLSSSSSSSSSHQTPDPVSGLSLLAETIEEWMTGFEDEGGFYSGFQASNWKDRSSHLSRLHEGLSGLLRRGAGSSSSSSSSSEGVGVQVGGGKERELRTLQEVVSVVVESVEDMNHKVSLAALECLCALALLSGGVLAPAGVRVKALSEWKRSKMKDVGLNGGVRAGEEANKSGVKGGGSGRRSRSMGKIGSVNRTSGGGNSAFRGQSVDGAVRKGKSGKGGSGRGSTADGPLSFSLCPEMPRWSPVQIDRFCVAIASLLATRRPRILDAASRCLFALIACGQVDSARLQHLFRAILTHRSAQVRLQGASMALSLLKGASSLLGGEPLGPSGGAVIDPESAGSGGGNCVRAVLGSFAFAPFGLNRRGGQRSVEREDRLQEGDTKRAMVADTVGTLCHALQTAACGKALSQVAKTDQVAEVRGAATALCASLGDAERRRSAFLVALPPPSLPKKKSLQAEKDKDLHRAAMEKQTDRMIADASEEEGERDRGSHLCGDDTAERGYEQEGENGHGGAVRERSFSVLMDAVTANEATALSNGKEKVQARVEALPVSSSSSNTIKEGDGDVHVPQNGCRDPQEEGESHEIHGRVVHRSDAFARLQSSLAADAAVSSTLDTGTGADLCPDRHPLREAPYREEDEEEYSPPQTPGRRENGHRHVPEAVSREHLSSVQAPPLPDNGIVVSSPGSRRGEVEGQGQETKASRSQAPVAVDAPGPGCMGGSRQRPQRPQMPKVAERKPAVSGGSIEKPGIPIESGPPHADPVQIQAHVGRVAQIARRQTSETTVGDSVDPYSTVGTNGGKDIHVPPHHRDPSHQQQQEPSLSRRVASHNPSQASSSSCCPSASNELEGTSRFLPLPPCTRAPSRIGDEDEHHTAGEPNHLVNPHTHENRSPDKSTNAQEGRNPPLERPRSSLETPPPGPTVRGTNPIRASPVSEQTVLPRSPKRSPPSPSPHAASGKQKHPSREQIAPHPIHKAAGSKVSPRPNEKPVAKGSLHPHPPPSRGDGGSGTASAADGGPGRRPAPRVGKGGVSTAEAVEEARRHTGALLAKKRRERDRERERQEAEAHSKEREAVPAQEEGGAKAPAAKTAEGWMEGRTDKASIAEHNSPAAVAARATSESFAVIVSRPPPGRDGGGQAGDVGGPSSLSSAVSARALPPPSSPVCSSNVASIRSLRQARWEKQHTVGAHGGSVPTPLGSSASAGCDASAASVLEESLQAPLTVKKADYTPFAKRIAAAKGPEKFAEHRLLVGEAAAQVCVCIRSSALSLNVSDGTGREKEADRQQLIASEVDRGLRILSLVLKQCKVVAREHRQEERKLEEKNRQREKEGEEGVVQMNGWRGGKCAGPTQLQRVLDSTSEALNRIWLEALKRHKSRKALPECPGKENSKEKDAASQAREGLFPLVVELLEAEACVAGGNPPGGVTVPEGGVLSLLWALIGSVYSESVKTTERDQALVLRQQKKNEVAFSHALLVALDLASLDANRAGLSKAFGGLLDSSVPLPEEWLGPAVCFVLFFLDVRASAECTTDPQDASASLQTLMRWVLRLRERTEAIGSKLLLSQVQVPPLLREIEEGKETQNSKEKSVRSHPLFPSLVRSHTKLTSSPRSLLSLLRELTETVIETALASPAPRGDADRSHSRLAFSISRGMDALEMAVDDAEQKKKQEGDQEEAVQREEVAQIHPPPSEGQSFSPHPNSPEFHTVRSPGISSSQQALNAVSCEEGGDQREERPTEQEQSVPHTPHIETETVKETSLPTAEGDEEGESQESKTPLTAIRQQDRQGSLPLSQGGQIHPKDPPTFPDLSDCNDELGHDPDDPHPAPCGGMRDAPAQDSAPVPTDPAADLATNASLLPSHEEVSAEPGREALGDENDIGQGKGFTVLAPLPSFSVNPFPLSLFPKLAQTADRIAEATEELDREGNTRPAEGERDEEDASLFEALDALMTFMQVEPRHGASAHAGGLGAVCRAVEVFSEARAMREAAVVLVDSEGRELTWGVECVGSLVECFASLLCRGRRGGVGDAERGQVVLIAEKMIGSASDRCKDVLAKAWGPSLFFACLGRERHEAARLLWSLTTGSVGVGALGGHVEEVGERWVTLLALLLGAVAKDVRSGGETGEAGGPDGKSNGTRRRAPSRERERAFSSMKRTRSLLDVLLLWLADVVDHCDLSLLFSLSGRSKGEEQENGEGEESNSGGGPEKGGRLGLQAILLMVALGLRVVGTSEEEAGEEGERWMENGSQKEKGCRGAVGTPGAKSSALKIVETLRTWTEREDEGRVASLTLHRVLWHLSSRVSSHSLSAGMMKESSSASSPSSSGLEFLLSDALAVCPSLSVRAVQRFFEDSFGASARNGSSSSSSSAVQREGRRERHTDPEAMRLSVSRSRSGRRRGGNKGDGLHEGGERERERSSVPFNTTFPPAEHFHQPSFPAGMHEREEGFRERETDRSISPQRSSGFLPRINPQAGCLLQSGADNRASAASSASGVRRSAPPPLAERLRSSHQAEAEEHQGDPNALRISKGGDFNDPRRVAAAAAQRAIANVQQRREREEEGGSQRKRPPSALPPLSCSVSSPPVQRREEGEICLPALSSLPVEVEVDGGDDLSSTSDHPRQQKSDENKRQRRGSRGSPGSAPLHRPAAVLAAGGRIRPRKDSLSLGERSAETVTERDAEEERLLASLSPTAVDGGQAHTSALPPLHAPAAPVSAVSAATPPSGPVSGTSTPLGDPVSLARRLKEANRSFLLEAAGKLKLKEELEAERRRNDRLTRQIDRLNALIKRHVDSSSSTTIV</sequence>
<reference evidence="3" key="1">
    <citation type="submission" date="2014-11" db="EMBL/GenBank/DDBJ databases">
        <authorList>
            <person name="Otto D Thomas"/>
            <person name="Naeem Raeece"/>
        </authorList>
    </citation>
    <scope>NUCLEOTIDE SEQUENCE</scope>
</reference>
<feature type="compositionally biased region" description="Basic and acidic residues" evidence="2">
    <location>
        <begin position="1687"/>
        <end position="1705"/>
    </location>
</feature>
<feature type="compositionally biased region" description="Basic and acidic residues" evidence="2">
    <location>
        <begin position="1000"/>
        <end position="1012"/>
    </location>
</feature>
<feature type="compositionally biased region" description="Basic and acidic residues" evidence="2">
    <location>
        <begin position="1026"/>
        <end position="1044"/>
    </location>
</feature>
<feature type="region of interest" description="Disordered" evidence="2">
    <location>
        <begin position="1687"/>
        <end position="1706"/>
    </location>
</feature>
<dbReference type="PANTHER" id="PTHR34491">
    <property type="entry name" value="A-TYPE INCLUSION PROTEIN, PUTATIVE-RELATED"/>
    <property type="match status" value="1"/>
</dbReference>
<feature type="compositionally biased region" description="Low complexity" evidence="2">
    <location>
        <begin position="377"/>
        <end position="389"/>
    </location>
</feature>
<dbReference type="Gene3D" id="1.25.10.10">
    <property type="entry name" value="Leucine-rich Repeat Variant"/>
    <property type="match status" value="1"/>
</dbReference>
<feature type="compositionally biased region" description="Low complexity" evidence="2">
    <location>
        <begin position="2838"/>
        <end position="2856"/>
    </location>
</feature>
<feature type="compositionally biased region" description="Polar residues" evidence="2">
    <location>
        <begin position="2154"/>
        <end position="2164"/>
    </location>
</feature>
<feature type="compositionally biased region" description="Basic and acidic residues" evidence="2">
    <location>
        <begin position="107"/>
        <end position="126"/>
    </location>
</feature>
<feature type="compositionally biased region" description="Basic and acidic residues" evidence="2">
    <location>
        <begin position="2033"/>
        <end position="2053"/>
    </location>
</feature>
<keyword evidence="1" id="KW-0175">Coiled coil</keyword>
<feature type="compositionally biased region" description="Polar residues" evidence="2">
    <location>
        <begin position="1073"/>
        <end position="1082"/>
    </location>
</feature>
<feature type="compositionally biased region" description="Gly residues" evidence="2">
    <location>
        <begin position="127"/>
        <end position="138"/>
    </location>
</feature>
<feature type="compositionally biased region" description="Low complexity" evidence="2">
    <location>
        <begin position="2931"/>
        <end position="2942"/>
    </location>
</feature>
<feature type="compositionally biased region" description="Polar residues" evidence="2">
    <location>
        <begin position="1153"/>
        <end position="1162"/>
    </location>
</feature>
<feature type="compositionally biased region" description="Basic and acidic residues" evidence="2">
    <location>
        <begin position="1177"/>
        <end position="1189"/>
    </location>
</feature>
<feature type="region of interest" description="Disordered" evidence="2">
    <location>
        <begin position="82"/>
        <end position="161"/>
    </location>
</feature>
<feature type="compositionally biased region" description="Low complexity" evidence="2">
    <location>
        <begin position="446"/>
        <end position="464"/>
    </location>
</feature>
<gene>
    <name evidence="3" type="ORF">Cvel_11925</name>
</gene>
<feature type="compositionally biased region" description="Polar residues" evidence="2">
    <location>
        <begin position="17"/>
        <end position="26"/>
    </location>
</feature>
<feature type="region of interest" description="Disordered" evidence="2">
    <location>
        <begin position="2715"/>
        <end position="3038"/>
    </location>
</feature>
<feature type="compositionally biased region" description="Basic and acidic residues" evidence="2">
    <location>
        <begin position="953"/>
        <end position="962"/>
    </location>
</feature>
<feature type="compositionally biased region" description="Low complexity" evidence="2">
    <location>
        <begin position="2897"/>
        <end position="2910"/>
    </location>
</feature>
<feature type="compositionally biased region" description="Basic and acidic residues" evidence="2">
    <location>
        <begin position="1430"/>
        <end position="1448"/>
    </location>
</feature>
<feature type="region of interest" description="Disordered" evidence="2">
    <location>
        <begin position="3070"/>
        <end position="3091"/>
    </location>
</feature>
<feature type="region of interest" description="Disordered" evidence="2">
    <location>
        <begin position="991"/>
        <end position="1471"/>
    </location>
</feature>
<feature type="compositionally biased region" description="Polar residues" evidence="2">
    <location>
        <begin position="317"/>
        <end position="329"/>
    </location>
</feature>
<name>A0A0G4I8E2_9ALVE</name>
<feature type="compositionally biased region" description="Basic and acidic residues" evidence="2">
    <location>
        <begin position="2975"/>
        <end position="2986"/>
    </location>
</feature>
<evidence type="ECO:0000313" key="3">
    <source>
        <dbReference type="EMBL" id="CEM53399.1"/>
    </source>
</evidence>
<accession>A0A0G4I8E2</accession>
<feature type="compositionally biased region" description="Low complexity" evidence="2">
    <location>
        <begin position="1518"/>
        <end position="1530"/>
    </location>
</feature>
<feature type="region of interest" description="Disordered" evidence="2">
    <location>
        <begin position="446"/>
        <end position="470"/>
    </location>
</feature>
<feature type="compositionally biased region" description="Gly residues" evidence="2">
    <location>
        <begin position="1507"/>
        <end position="1517"/>
    </location>
</feature>
<feature type="compositionally biased region" description="Basic and acidic residues" evidence="2">
    <location>
        <begin position="2732"/>
        <end position="2744"/>
    </location>
</feature>
<feature type="compositionally biased region" description="Basic and acidic residues" evidence="2">
    <location>
        <begin position="2764"/>
        <end position="2777"/>
    </location>
</feature>
<feature type="compositionally biased region" description="Basic and acidic residues" evidence="2">
    <location>
        <begin position="1242"/>
        <end position="1251"/>
    </location>
</feature>
<feature type="region of interest" description="Disordered" evidence="2">
    <location>
        <begin position="2030"/>
        <end position="2217"/>
    </location>
</feature>
<feature type="region of interest" description="Disordered" evidence="2">
    <location>
        <begin position="1"/>
        <end position="57"/>
    </location>
</feature>
<feature type="compositionally biased region" description="Basic and acidic residues" evidence="2">
    <location>
        <begin position="2863"/>
        <end position="2878"/>
    </location>
</feature>
<feature type="region of interest" description="Disordered" evidence="2">
    <location>
        <begin position="2594"/>
        <end position="2622"/>
    </location>
</feature>
<feature type="compositionally biased region" description="Low complexity" evidence="2">
    <location>
        <begin position="1204"/>
        <end position="1221"/>
    </location>
</feature>
<feature type="region of interest" description="Disordered" evidence="2">
    <location>
        <begin position="857"/>
        <end position="892"/>
    </location>
</feature>
<feature type="compositionally biased region" description="Basic and acidic residues" evidence="2">
    <location>
        <begin position="2600"/>
        <end position="2615"/>
    </location>
</feature>
<feature type="compositionally biased region" description="Basic and acidic residues" evidence="2">
    <location>
        <begin position="148"/>
        <end position="159"/>
    </location>
</feature>
<feature type="compositionally biased region" description="Basic and acidic residues" evidence="2">
    <location>
        <begin position="2098"/>
        <end position="2107"/>
    </location>
</feature>
<feature type="region of interest" description="Disordered" evidence="2">
    <location>
        <begin position="2482"/>
        <end position="2513"/>
    </location>
</feature>
<dbReference type="InterPro" id="IPR011989">
    <property type="entry name" value="ARM-like"/>
</dbReference>
<dbReference type="EMBL" id="CDMZ01005672">
    <property type="protein sequence ID" value="CEM53399.1"/>
    <property type="molecule type" value="Genomic_DNA"/>
</dbReference>